<evidence type="ECO:0000259" key="15">
    <source>
        <dbReference type="PROSITE" id="PS50878"/>
    </source>
</evidence>
<dbReference type="InterPro" id="IPR001584">
    <property type="entry name" value="Integrase_cat-core"/>
</dbReference>
<evidence type="ECO:0000256" key="10">
    <source>
        <dbReference type="ARBA" id="ARBA00022918"/>
    </source>
</evidence>
<dbReference type="InterPro" id="IPR018061">
    <property type="entry name" value="Retropepsins"/>
</dbReference>
<evidence type="ECO:0000259" key="16">
    <source>
        <dbReference type="PROSITE" id="PS50994"/>
    </source>
</evidence>
<dbReference type="InterPro" id="IPR043502">
    <property type="entry name" value="DNA/RNA_pol_sf"/>
</dbReference>
<dbReference type="Gene3D" id="3.10.10.10">
    <property type="entry name" value="HIV Type 1 Reverse Transcriptase, subunit A, domain 1"/>
    <property type="match status" value="1"/>
</dbReference>
<dbReference type="Gene3D" id="3.30.70.270">
    <property type="match status" value="2"/>
</dbReference>
<feature type="region of interest" description="Disordered" evidence="13">
    <location>
        <begin position="587"/>
        <end position="618"/>
    </location>
</feature>
<dbReference type="InterPro" id="IPR012337">
    <property type="entry name" value="RNaseH-like_sf"/>
</dbReference>
<keyword evidence="6" id="KW-0378">Hydrolase</keyword>
<dbReference type="Gene3D" id="2.40.70.10">
    <property type="entry name" value="Acid Proteases"/>
    <property type="match status" value="1"/>
</dbReference>
<dbReference type="InterPro" id="IPR001878">
    <property type="entry name" value="Znf_CCHC"/>
</dbReference>
<dbReference type="RefSeq" id="XP_062704482.1">
    <property type="nucleotide sequence ID" value="XM_062848498.1"/>
</dbReference>
<dbReference type="Proteomes" id="UP000069940">
    <property type="component" value="Unassembled WGS sequence"/>
</dbReference>
<dbReference type="Pfam" id="PF17919">
    <property type="entry name" value="RT_RNaseH_2"/>
    <property type="match status" value="1"/>
</dbReference>
<evidence type="ECO:0000256" key="8">
    <source>
        <dbReference type="ARBA" id="ARBA00022884"/>
    </source>
</evidence>
<evidence type="ECO:0000313" key="18">
    <source>
        <dbReference type="Proteomes" id="UP000069940"/>
    </source>
</evidence>
<feature type="domain" description="Reverse transcriptase" evidence="15">
    <location>
        <begin position="881"/>
        <end position="1060"/>
    </location>
</feature>
<dbReference type="CDD" id="cd00303">
    <property type="entry name" value="retropepsin_like"/>
    <property type="match status" value="1"/>
</dbReference>
<keyword evidence="4" id="KW-0540">Nuclease</keyword>
<evidence type="ECO:0000313" key="17">
    <source>
        <dbReference type="EnsemblMetazoa" id="AALFPA23_006231.P8073"/>
    </source>
</evidence>
<dbReference type="GeneID" id="134286819"/>
<evidence type="ECO:0000256" key="4">
    <source>
        <dbReference type="ARBA" id="ARBA00022722"/>
    </source>
</evidence>
<sequence>MDPASLSEEEISYELALRHVNNLGALPRRARAVRLRALMQEDEIKGILYDNSSHVMDVGDNISQCQSRVRELIPEVEAALKRGDLPAVRLLRSRLVHYRDRLSIVDPPVACLDTHAAVALLVQFSLEDVDDALGRTKKSARPVNSDSANRSSTGAVPKVTTQSSTMTEADFLGFDENGNPVNHSGTSNQASIIHAERQQRHTASPVTDPTAARPQRDSSTLHDNERGAASLEAMRTTRGRGWSAVGQRVVPNNRFEAQKNSSWREPTMGSSIPPPPYEPIRTEAGEADARGDYNQLRADLLRQLNYRPQEHVPRPLLEERRTLKAIHNWPFRYKGEKDGSSLNTFLQRVEIFAASEGVTEDVLLRNVKHLLLDDALNWYSNVYVSGELVTWDDFKRLIRQEFLPASYAYILRAEAYHRLQGEEEPFSKFYQDISTLFQYVDPPVTDQEKLFIIKKNMNSTYAPIAASHHSIRLLVKACKELDELRKLQHQQRRISLPYGALIEPALATPNSSLRPSKPQPPLQRFGKVHALETESFHSYGESSSQTAYGAEAEQVSQDEEKMDQRMEVLLQQVNALKLRFDRREAVGRQSPNQQFPQMPASNPNNHRQVPEANNARDPPAAMICWNCDEGGHRFMDCAKPQALPDLSSTLGKRASGEPVTEGRTSSPQFDDPSTIPDLVQINSLIINPDNDNRPHAVVDILGKQVTGLLDSGANCSILGGDNVKMAQELGLQQIALVGGIKTADGTEHRIQSYTRLPIAYNNKNEVVSMLLLPTLPTCVIFGMNFWNAFSIKPVCCTINLETEKEVAPQQESIKPLSEEEKQILDEAISHFPKAEPGRLGRTDRYVHRIDVGEAKPRKQRYYPMSKYVLDEVNKEIDRMLELDVIEEALFSPWNNPLVAVKKKTGQYRVCLDARHLNSVMVNEGYPIPQISAIMNNLSGCTYISAIDLKDAFWQMPLEEKSRPVTAFTVPQRGHFQFKVVPFGLCTASQALARLMTHIFADLEPHVFHYLDDIIICSRTFDEHIKLMKEVAKRLRDAGLTISAEKSKFCLEEMKYLGYVLNQSGWNVDQEKIECIVRFPAPQCRKEVQRFLGMCNWYRRFIANFSRIAVPLTELTKTKTKFRWTKDAEDAFLKLKSALVAAPVLAMPDHTKPFAIACDASDVAIGAVLTQETDGEEHPIAYFSQKLSSSERKYSVTERECLAVIRAIEKFRGYVEGTKFTVHCDHSALSYLRSMKNPTALMSRWILRLNAFDFDIKYRKGEINTVPDALSRIVSTMVFAADASVDQWYQKLTERVQQDGAKFPDFRLVNQELYKNCSCRNEEGARTHRWRKVVPLNQRAEVIAKFHDSTSGAHLGFQKTWQKLQNHFYWPKMMEDVARYVRGCETCKASKAPNRTMMPNMGGPKPARVPWELVSVDFVGPFTRSRAGNTVMLVVVDWVTKYVVVHPMRSADSVKMVEFLEQQVFLRYSRPRIILSDNGKQFLSAAFKALIAKHNIIHMKTAFYCPMVNNAERVNRVLITCIRALLDEDHRGWDENLQAIVAAINGAKHEATGVSPHYANFGRELILHTDLYTQQELNTPDDPKVAQDVRLSAIRRIHQFIIQRIKNNHEKTKQRYNLRTRDIVFKVGDLVWRRTFTQSSKVDHINRKLDSKFAPATVVKILGSNLYVLEDVKDGKRGQYHAKDIKPD</sequence>
<dbReference type="InterPro" id="IPR000477">
    <property type="entry name" value="RT_dom"/>
</dbReference>
<dbReference type="CDD" id="cd09274">
    <property type="entry name" value="RNase_HI_RT_Ty3"/>
    <property type="match status" value="1"/>
</dbReference>
<evidence type="ECO:0000259" key="14">
    <source>
        <dbReference type="PROSITE" id="PS50158"/>
    </source>
</evidence>
<protein>
    <recommendedName>
        <fullName evidence="1">RNA-directed DNA polymerase</fullName>
        <ecNumber evidence="1">2.7.7.49</ecNumber>
    </recommendedName>
</protein>
<accession>A0ABM1Y6J9</accession>
<evidence type="ECO:0000256" key="5">
    <source>
        <dbReference type="ARBA" id="ARBA00022759"/>
    </source>
</evidence>
<dbReference type="Pfam" id="PF17921">
    <property type="entry name" value="Integrase_H2C2"/>
    <property type="match status" value="1"/>
</dbReference>
<dbReference type="PANTHER" id="PTHR37984:SF5">
    <property type="entry name" value="PROTEIN NYNRIN-LIKE"/>
    <property type="match status" value="1"/>
</dbReference>
<keyword evidence="9" id="KW-0229">DNA integration</keyword>
<dbReference type="InterPro" id="IPR036397">
    <property type="entry name" value="RNaseH_sf"/>
</dbReference>
<feature type="region of interest" description="Disordered" evidence="13">
    <location>
        <begin position="196"/>
        <end position="228"/>
    </location>
</feature>
<dbReference type="EnsemblMetazoa" id="AALFPA23_006231.R8073">
    <property type="protein sequence ID" value="AALFPA23_006231.P8073"/>
    <property type="gene ID" value="AALFPA23_006231"/>
</dbReference>
<dbReference type="InterPro" id="IPR005162">
    <property type="entry name" value="Retrotrans_gag_dom"/>
</dbReference>
<keyword evidence="8" id="KW-0694">RNA-binding</keyword>
<dbReference type="PROSITE" id="PS00141">
    <property type="entry name" value="ASP_PROTEASE"/>
    <property type="match status" value="1"/>
</dbReference>
<keyword evidence="5" id="KW-0255">Endonuclease</keyword>
<proteinExistence type="predicted"/>
<dbReference type="EC" id="2.7.7.49" evidence="1"/>
<keyword evidence="7" id="KW-0460">Magnesium</keyword>
<evidence type="ECO:0000256" key="1">
    <source>
        <dbReference type="ARBA" id="ARBA00012493"/>
    </source>
</evidence>
<dbReference type="SUPFAM" id="SSF50630">
    <property type="entry name" value="Acid proteases"/>
    <property type="match status" value="1"/>
</dbReference>
<dbReference type="CDD" id="cd01647">
    <property type="entry name" value="RT_LTR"/>
    <property type="match status" value="1"/>
</dbReference>
<evidence type="ECO:0000256" key="7">
    <source>
        <dbReference type="ARBA" id="ARBA00022842"/>
    </source>
</evidence>
<dbReference type="Pfam" id="PF00077">
    <property type="entry name" value="RVP"/>
    <property type="match status" value="1"/>
</dbReference>
<dbReference type="Gene3D" id="3.30.420.10">
    <property type="entry name" value="Ribonuclease H-like superfamily/Ribonuclease H"/>
    <property type="match status" value="1"/>
</dbReference>
<keyword evidence="11" id="KW-0511">Multifunctional enzyme</keyword>
<feature type="compositionally biased region" description="Polar residues" evidence="13">
    <location>
        <begin position="142"/>
        <end position="162"/>
    </location>
</feature>
<keyword evidence="12" id="KW-0862">Zinc</keyword>
<feature type="domain" description="Integrase catalytic" evidence="16">
    <location>
        <begin position="1405"/>
        <end position="1563"/>
    </location>
</feature>
<evidence type="ECO:0000256" key="9">
    <source>
        <dbReference type="ARBA" id="ARBA00022908"/>
    </source>
</evidence>
<evidence type="ECO:0000256" key="12">
    <source>
        <dbReference type="PROSITE-ProRule" id="PRU00047"/>
    </source>
</evidence>
<keyword evidence="12" id="KW-0863">Zinc-finger</keyword>
<dbReference type="SUPFAM" id="SSF53098">
    <property type="entry name" value="Ribonuclease H-like"/>
    <property type="match status" value="1"/>
</dbReference>
<dbReference type="InterPro" id="IPR041577">
    <property type="entry name" value="RT_RNaseH_2"/>
</dbReference>
<feature type="region of interest" description="Disordered" evidence="13">
    <location>
        <begin position="647"/>
        <end position="673"/>
    </location>
</feature>
<dbReference type="InterPro" id="IPR043128">
    <property type="entry name" value="Rev_trsase/Diguanyl_cyclase"/>
</dbReference>
<dbReference type="Pfam" id="PF00078">
    <property type="entry name" value="RVT_1"/>
    <property type="match status" value="1"/>
</dbReference>
<reference evidence="17" key="2">
    <citation type="submission" date="2025-05" db="UniProtKB">
        <authorList>
            <consortium name="EnsemblMetazoa"/>
        </authorList>
    </citation>
    <scope>IDENTIFICATION</scope>
    <source>
        <strain evidence="17">Foshan</strain>
    </source>
</reference>
<feature type="compositionally biased region" description="Polar residues" evidence="13">
    <location>
        <begin position="589"/>
        <end position="607"/>
    </location>
</feature>
<evidence type="ECO:0000256" key="13">
    <source>
        <dbReference type="SAM" id="MobiDB-lite"/>
    </source>
</evidence>
<feature type="compositionally biased region" description="Basic and acidic residues" evidence="13">
    <location>
        <begin position="214"/>
        <end position="226"/>
    </location>
</feature>
<dbReference type="Pfam" id="PF03732">
    <property type="entry name" value="Retrotrans_gag"/>
    <property type="match status" value="1"/>
</dbReference>
<dbReference type="InterPro" id="IPR021109">
    <property type="entry name" value="Peptidase_aspartic_dom_sf"/>
</dbReference>
<feature type="region of interest" description="Disordered" evidence="13">
    <location>
        <begin position="137"/>
        <end position="162"/>
    </location>
</feature>
<keyword evidence="18" id="KW-1185">Reference proteome</keyword>
<dbReference type="PANTHER" id="PTHR37984">
    <property type="entry name" value="PROTEIN CBG26694"/>
    <property type="match status" value="1"/>
</dbReference>
<evidence type="ECO:0000256" key="11">
    <source>
        <dbReference type="ARBA" id="ARBA00023268"/>
    </source>
</evidence>
<name>A0ABM1Y6J9_AEDAL</name>
<dbReference type="Pfam" id="PF00665">
    <property type="entry name" value="rve"/>
    <property type="match status" value="1"/>
</dbReference>
<evidence type="ECO:0000256" key="6">
    <source>
        <dbReference type="ARBA" id="ARBA00022801"/>
    </source>
</evidence>
<dbReference type="PROSITE" id="PS50878">
    <property type="entry name" value="RT_POL"/>
    <property type="match status" value="1"/>
</dbReference>
<dbReference type="PROSITE" id="PS50994">
    <property type="entry name" value="INTEGRASE"/>
    <property type="match status" value="1"/>
</dbReference>
<dbReference type="Gene3D" id="1.10.340.70">
    <property type="match status" value="1"/>
</dbReference>
<dbReference type="InterPro" id="IPR001969">
    <property type="entry name" value="Aspartic_peptidase_AS"/>
</dbReference>
<dbReference type="InterPro" id="IPR041588">
    <property type="entry name" value="Integrase_H2C2"/>
</dbReference>
<feature type="domain" description="CCHC-type" evidence="14">
    <location>
        <begin position="624"/>
        <end position="637"/>
    </location>
</feature>
<organism evidence="17 18">
    <name type="scientific">Aedes albopictus</name>
    <name type="common">Asian tiger mosquito</name>
    <name type="synonym">Stegomyia albopicta</name>
    <dbReference type="NCBI Taxonomy" id="7160"/>
    <lineage>
        <taxon>Eukaryota</taxon>
        <taxon>Metazoa</taxon>
        <taxon>Ecdysozoa</taxon>
        <taxon>Arthropoda</taxon>
        <taxon>Hexapoda</taxon>
        <taxon>Insecta</taxon>
        <taxon>Pterygota</taxon>
        <taxon>Neoptera</taxon>
        <taxon>Endopterygota</taxon>
        <taxon>Diptera</taxon>
        <taxon>Nematocera</taxon>
        <taxon>Culicoidea</taxon>
        <taxon>Culicidae</taxon>
        <taxon>Culicinae</taxon>
        <taxon>Aedini</taxon>
        <taxon>Aedes</taxon>
        <taxon>Stegomyia</taxon>
    </lineage>
</organism>
<dbReference type="PROSITE" id="PS50158">
    <property type="entry name" value="ZF_CCHC"/>
    <property type="match status" value="1"/>
</dbReference>
<evidence type="ECO:0000256" key="3">
    <source>
        <dbReference type="ARBA" id="ARBA00022695"/>
    </source>
</evidence>
<evidence type="ECO:0000256" key="2">
    <source>
        <dbReference type="ARBA" id="ARBA00022679"/>
    </source>
</evidence>
<keyword evidence="3" id="KW-0548">Nucleotidyltransferase</keyword>
<dbReference type="InterPro" id="IPR050951">
    <property type="entry name" value="Retrovirus_Pol_polyprotein"/>
</dbReference>
<keyword evidence="2" id="KW-0808">Transferase</keyword>
<keyword evidence="10" id="KW-0695">RNA-directed DNA polymerase</keyword>
<dbReference type="SUPFAM" id="SSF56672">
    <property type="entry name" value="DNA/RNA polymerases"/>
    <property type="match status" value="1"/>
</dbReference>
<keyword evidence="12" id="KW-0479">Metal-binding</keyword>
<feature type="region of interest" description="Disordered" evidence="13">
    <location>
        <begin position="538"/>
        <end position="561"/>
    </location>
</feature>
<reference evidence="18" key="1">
    <citation type="journal article" date="2015" name="Proc. Natl. Acad. Sci. U.S.A.">
        <title>Genome sequence of the Asian Tiger mosquito, Aedes albopictus, reveals insights into its biology, genetics, and evolution.</title>
        <authorList>
            <person name="Chen X.G."/>
            <person name="Jiang X."/>
            <person name="Gu J."/>
            <person name="Xu M."/>
            <person name="Wu Y."/>
            <person name="Deng Y."/>
            <person name="Zhang C."/>
            <person name="Bonizzoni M."/>
            <person name="Dermauw W."/>
            <person name="Vontas J."/>
            <person name="Armbruster P."/>
            <person name="Huang X."/>
            <person name="Yang Y."/>
            <person name="Zhang H."/>
            <person name="He W."/>
            <person name="Peng H."/>
            <person name="Liu Y."/>
            <person name="Wu K."/>
            <person name="Chen J."/>
            <person name="Lirakis M."/>
            <person name="Topalis P."/>
            <person name="Van Leeuwen T."/>
            <person name="Hall A.B."/>
            <person name="Jiang X."/>
            <person name="Thorpe C."/>
            <person name="Mueller R.L."/>
            <person name="Sun C."/>
            <person name="Waterhouse R.M."/>
            <person name="Yan G."/>
            <person name="Tu Z.J."/>
            <person name="Fang X."/>
            <person name="James A.A."/>
        </authorList>
    </citation>
    <scope>NUCLEOTIDE SEQUENCE [LARGE SCALE GENOMIC DNA]</scope>
    <source>
        <strain evidence="18">Foshan</strain>
    </source>
</reference>